<dbReference type="SUPFAM" id="SSF101262">
    <property type="entry name" value="Methenyltetrahydrofolate cyclohydrolase-like"/>
    <property type="match status" value="1"/>
</dbReference>
<accession>A0A926I509</accession>
<keyword evidence="4" id="KW-1185">Reference proteome</keyword>
<dbReference type="GO" id="GO:0003824">
    <property type="term" value="F:catalytic activity"/>
    <property type="evidence" value="ECO:0007669"/>
    <property type="project" value="InterPro"/>
</dbReference>
<comment type="caution">
    <text evidence="3">The sequence shown here is derived from an EMBL/GenBank/DDBJ whole genome shotgun (WGS) entry which is preliminary data.</text>
</comment>
<evidence type="ECO:0000313" key="3">
    <source>
        <dbReference type="EMBL" id="MBC8568394.1"/>
    </source>
</evidence>
<dbReference type="Gene3D" id="1.20.120.680">
    <property type="entry name" value="Formiminotetrahydrofolate cyclodeaminase monomer, up-and-down helical bundle"/>
    <property type="match status" value="1"/>
</dbReference>
<protein>
    <submittedName>
        <fullName evidence="3">Cyclodeaminase/cyclohydrolase family protein</fullName>
    </submittedName>
</protein>
<dbReference type="EMBL" id="JACRTA010000002">
    <property type="protein sequence ID" value="MBC8568394.1"/>
    <property type="molecule type" value="Genomic_DNA"/>
</dbReference>
<feature type="coiled-coil region" evidence="1">
    <location>
        <begin position="52"/>
        <end position="114"/>
    </location>
</feature>
<reference evidence="3" key="1">
    <citation type="submission" date="2020-08" db="EMBL/GenBank/DDBJ databases">
        <title>Genome public.</title>
        <authorList>
            <person name="Liu C."/>
            <person name="Sun Q."/>
        </authorList>
    </citation>
    <scope>NUCLEOTIDE SEQUENCE</scope>
    <source>
        <strain evidence="3">NSJ-24</strain>
    </source>
</reference>
<evidence type="ECO:0000259" key="2">
    <source>
        <dbReference type="Pfam" id="PF04961"/>
    </source>
</evidence>
<sequence length="210" mass="22425">MLYTDKTCSQFVDETAGKSPVPGGGSVSALVGALGASLGRMVASLTIGKKKYEAVEEEITALAEEADGLREELMELVQADINIFKPLSNLYGMKADTETEKEKKERLLENALDDACGVPLKIMKACGKAIELSGRFACKGSKLAVSDAGAGAIICKAALQAASLNVYINTKSMKDRKRADELDSMCAMYMVKYTAMADEIFESVAESLRG</sequence>
<proteinExistence type="predicted"/>
<dbReference type="RefSeq" id="WP_177268934.1">
    <property type="nucleotide sequence ID" value="NZ_JACRTA010000002.1"/>
</dbReference>
<organism evidence="3 4">
    <name type="scientific">Lentihominibacter hominis</name>
    <dbReference type="NCBI Taxonomy" id="2763645"/>
    <lineage>
        <taxon>Bacteria</taxon>
        <taxon>Bacillati</taxon>
        <taxon>Bacillota</taxon>
        <taxon>Clostridia</taxon>
        <taxon>Peptostreptococcales</taxon>
        <taxon>Anaerovoracaceae</taxon>
        <taxon>Lentihominibacter</taxon>
    </lineage>
</organism>
<keyword evidence="1" id="KW-0175">Coiled coil</keyword>
<evidence type="ECO:0000256" key="1">
    <source>
        <dbReference type="SAM" id="Coils"/>
    </source>
</evidence>
<dbReference type="InterPro" id="IPR036178">
    <property type="entry name" value="Formintransfe-cycloase-like_sf"/>
</dbReference>
<dbReference type="Proteomes" id="UP000610862">
    <property type="component" value="Unassembled WGS sequence"/>
</dbReference>
<evidence type="ECO:0000313" key="4">
    <source>
        <dbReference type="Proteomes" id="UP000610862"/>
    </source>
</evidence>
<name>A0A926I509_9FIRM</name>
<feature type="domain" description="Cyclodeaminase/cyclohydrolase" evidence="2">
    <location>
        <begin position="7"/>
        <end position="185"/>
    </location>
</feature>
<dbReference type="Pfam" id="PF04961">
    <property type="entry name" value="FTCD_C"/>
    <property type="match status" value="1"/>
</dbReference>
<dbReference type="AlphaFoldDB" id="A0A926I509"/>
<dbReference type="InterPro" id="IPR007044">
    <property type="entry name" value="Cyclodeamin/CycHdrlase"/>
</dbReference>
<gene>
    <name evidence="3" type="ORF">H8692_06460</name>
</gene>